<dbReference type="GO" id="GO:0005576">
    <property type="term" value="C:extracellular region"/>
    <property type="evidence" value="ECO:0007669"/>
    <property type="project" value="UniProtKB-SubCell"/>
</dbReference>
<keyword evidence="7" id="KW-0560">Oxidoreductase</keyword>
<keyword evidence="5 18" id="KW-0732">Signal</keyword>
<dbReference type="Pfam" id="PF00734">
    <property type="entry name" value="CBM_1"/>
    <property type="match status" value="1"/>
</dbReference>
<evidence type="ECO:0000256" key="12">
    <source>
        <dbReference type="ARBA" id="ARBA00023277"/>
    </source>
</evidence>
<sequence length="325" mass="32868">MRSPLLWAAAAFAAHEVAAHATFQDLWVNGAICVRLPPSNSPVTDVTSTDIRCNVGGTSGISGKCAVAAGQIVTVEMHQQPGDRSCANEAIGGDHYGPVQVYLTKVADASTADGSTSWFKIFEDTCSGDDDNWGTKDLNTCCGRMNVLIPKDIAPGDYLLRAEVIALHVASSTGGAQFYMSCYQLTISGSGTATPSGVSLPGAYSASDPGILINIHTTMSTYIVPGPTVYSSGTTKSAGAPCSGIETGTTTGPPYTPTGGSSPTSGGSSPTTSTPAIPTSSSGPTSGCSVTKYGQCGGSGYSGCATCQSGTTCSAVSPPYYSQCL</sequence>
<reference evidence="20 21" key="1">
    <citation type="submission" date="2014-04" db="EMBL/GenBank/DDBJ databases">
        <authorList>
            <consortium name="DOE Joint Genome Institute"/>
            <person name="Kuo A."/>
            <person name="Martino E."/>
            <person name="Perotto S."/>
            <person name="Kohler A."/>
            <person name="Nagy L.G."/>
            <person name="Floudas D."/>
            <person name="Copeland A."/>
            <person name="Barry K.W."/>
            <person name="Cichocki N."/>
            <person name="Veneault-Fourrey C."/>
            <person name="LaButti K."/>
            <person name="Lindquist E.A."/>
            <person name="Lipzen A."/>
            <person name="Lundell T."/>
            <person name="Morin E."/>
            <person name="Murat C."/>
            <person name="Sun H."/>
            <person name="Tunlid A."/>
            <person name="Henrissat B."/>
            <person name="Grigoriev I.V."/>
            <person name="Hibbett D.S."/>
            <person name="Martin F."/>
            <person name="Nordberg H.P."/>
            <person name="Cantor M.N."/>
            <person name="Hua S.X."/>
        </authorList>
    </citation>
    <scope>NUCLEOTIDE SEQUENCE [LARGE SCALE GENOMIC DNA]</scope>
    <source>
        <strain evidence="20 21">Zn</strain>
    </source>
</reference>
<dbReference type="InterPro" id="IPR005103">
    <property type="entry name" value="AA9_LPMO"/>
</dbReference>
<dbReference type="InterPro" id="IPR000254">
    <property type="entry name" value="CBD"/>
</dbReference>
<keyword evidence="6 16" id="KW-0136">Cellulose degradation</keyword>
<proteinExistence type="inferred from homology"/>
<dbReference type="SMART" id="SM00236">
    <property type="entry name" value="fCBD"/>
    <property type="match status" value="1"/>
</dbReference>
<evidence type="ECO:0000256" key="9">
    <source>
        <dbReference type="ARBA" id="ARBA00023033"/>
    </source>
</evidence>
<keyword evidence="4" id="KW-0479">Metal-binding</keyword>
<evidence type="ECO:0000256" key="11">
    <source>
        <dbReference type="ARBA" id="ARBA00023180"/>
    </source>
</evidence>
<dbReference type="GO" id="GO:0046872">
    <property type="term" value="F:metal ion binding"/>
    <property type="evidence" value="ECO:0007669"/>
    <property type="project" value="UniProtKB-KW"/>
</dbReference>
<evidence type="ECO:0000256" key="15">
    <source>
        <dbReference type="ARBA" id="ARBA00045077"/>
    </source>
</evidence>
<keyword evidence="9" id="KW-0503">Monooxygenase</keyword>
<feature type="region of interest" description="Disordered" evidence="17">
    <location>
        <begin position="240"/>
        <end position="287"/>
    </location>
</feature>
<dbReference type="HOGENOM" id="CLU_031730_0_1_1"/>
<evidence type="ECO:0000259" key="19">
    <source>
        <dbReference type="PROSITE" id="PS51164"/>
    </source>
</evidence>
<dbReference type="EC" id="1.14.99.56" evidence="16"/>
<evidence type="ECO:0000256" key="7">
    <source>
        <dbReference type="ARBA" id="ARBA00023002"/>
    </source>
</evidence>
<dbReference type="Proteomes" id="UP000054321">
    <property type="component" value="Unassembled WGS sequence"/>
</dbReference>
<keyword evidence="10 16" id="KW-1015">Disulfide bond</keyword>
<accession>A0A0C3CY00</accession>
<evidence type="ECO:0000313" key="21">
    <source>
        <dbReference type="Proteomes" id="UP000054321"/>
    </source>
</evidence>
<organism evidence="20 21">
    <name type="scientific">Oidiodendron maius (strain Zn)</name>
    <dbReference type="NCBI Taxonomy" id="913774"/>
    <lineage>
        <taxon>Eukaryota</taxon>
        <taxon>Fungi</taxon>
        <taxon>Dikarya</taxon>
        <taxon>Ascomycota</taxon>
        <taxon>Pezizomycotina</taxon>
        <taxon>Leotiomycetes</taxon>
        <taxon>Leotiomycetes incertae sedis</taxon>
        <taxon>Myxotrichaceae</taxon>
        <taxon>Oidiodendron</taxon>
    </lineage>
</organism>
<dbReference type="EMBL" id="KN832873">
    <property type="protein sequence ID" value="KIN03909.1"/>
    <property type="molecule type" value="Genomic_DNA"/>
</dbReference>
<keyword evidence="13 16" id="KW-0624">Polysaccharide degradation</keyword>
<feature type="compositionally biased region" description="Low complexity" evidence="17">
    <location>
        <begin position="247"/>
        <end position="287"/>
    </location>
</feature>
<keyword evidence="3 16" id="KW-0964">Secreted</keyword>
<reference evidence="21" key="2">
    <citation type="submission" date="2015-01" db="EMBL/GenBank/DDBJ databases">
        <title>Evolutionary Origins and Diversification of the Mycorrhizal Mutualists.</title>
        <authorList>
            <consortium name="DOE Joint Genome Institute"/>
            <consortium name="Mycorrhizal Genomics Consortium"/>
            <person name="Kohler A."/>
            <person name="Kuo A."/>
            <person name="Nagy L.G."/>
            <person name="Floudas D."/>
            <person name="Copeland A."/>
            <person name="Barry K.W."/>
            <person name="Cichocki N."/>
            <person name="Veneault-Fourrey C."/>
            <person name="LaButti K."/>
            <person name="Lindquist E.A."/>
            <person name="Lipzen A."/>
            <person name="Lundell T."/>
            <person name="Morin E."/>
            <person name="Murat C."/>
            <person name="Riley R."/>
            <person name="Ohm R."/>
            <person name="Sun H."/>
            <person name="Tunlid A."/>
            <person name="Henrissat B."/>
            <person name="Grigoriev I.V."/>
            <person name="Hibbett D.S."/>
            <person name="Martin F."/>
        </authorList>
    </citation>
    <scope>NUCLEOTIDE SEQUENCE [LARGE SCALE GENOMIC DNA]</scope>
    <source>
        <strain evidence="21">Zn</strain>
    </source>
</reference>
<dbReference type="InterPro" id="IPR035971">
    <property type="entry name" value="CBD_sf"/>
</dbReference>
<dbReference type="OrthoDB" id="3238762at2759"/>
<gene>
    <name evidence="20" type="ORF">OIDMADRAFT_158873</name>
</gene>
<dbReference type="PROSITE" id="PS51164">
    <property type="entry name" value="CBM1_2"/>
    <property type="match status" value="1"/>
</dbReference>
<evidence type="ECO:0000313" key="20">
    <source>
        <dbReference type="EMBL" id="KIN03909.1"/>
    </source>
</evidence>
<evidence type="ECO:0000256" key="8">
    <source>
        <dbReference type="ARBA" id="ARBA00023008"/>
    </source>
</evidence>
<evidence type="ECO:0000256" key="3">
    <source>
        <dbReference type="ARBA" id="ARBA00022525"/>
    </source>
</evidence>
<dbReference type="InterPro" id="IPR049892">
    <property type="entry name" value="AA9"/>
</dbReference>
<evidence type="ECO:0000256" key="4">
    <source>
        <dbReference type="ARBA" id="ARBA00022723"/>
    </source>
</evidence>
<evidence type="ECO:0000256" key="16">
    <source>
        <dbReference type="RuleBase" id="RU368122"/>
    </source>
</evidence>
<protein>
    <recommendedName>
        <fullName evidence="16">AA9 family lytic polysaccharide monooxygenase</fullName>
        <ecNumber evidence="16">1.14.99.56</ecNumber>
    </recommendedName>
    <alternativeName>
        <fullName evidence="16">Endo-beta-1,4-glucanase</fullName>
    </alternativeName>
    <alternativeName>
        <fullName evidence="16">Glycosyl hydrolase 61 family protein</fullName>
    </alternativeName>
</protein>
<comment type="catalytic activity">
    <reaction evidence="15 16">
        <text>[(1-&gt;4)-beta-D-glucosyl]n+m + reduced acceptor + O2 = 4-dehydro-beta-D-glucosyl-[(1-&gt;4)-beta-D-glucosyl]n-1 + [(1-&gt;4)-beta-D-glucosyl]m + acceptor + H2O.</text>
        <dbReference type="EC" id="1.14.99.56"/>
    </reaction>
</comment>
<keyword evidence="21" id="KW-1185">Reference proteome</keyword>
<evidence type="ECO:0000256" key="13">
    <source>
        <dbReference type="ARBA" id="ARBA00023326"/>
    </source>
</evidence>
<dbReference type="Pfam" id="PF03443">
    <property type="entry name" value="AA9"/>
    <property type="match status" value="1"/>
</dbReference>
<evidence type="ECO:0000256" key="1">
    <source>
        <dbReference type="ARBA" id="ARBA00001973"/>
    </source>
</evidence>
<dbReference type="GO" id="GO:0030248">
    <property type="term" value="F:cellulose binding"/>
    <property type="evidence" value="ECO:0007669"/>
    <property type="project" value="UniProtKB-UniRule"/>
</dbReference>
<feature type="signal peptide" evidence="18">
    <location>
        <begin position="1"/>
        <end position="19"/>
    </location>
</feature>
<evidence type="ECO:0000256" key="2">
    <source>
        <dbReference type="ARBA" id="ARBA00004613"/>
    </source>
</evidence>
<evidence type="ECO:0000256" key="17">
    <source>
        <dbReference type="SAM" id="MobiDB-lite"/>
    </source>
</evidence>
<dbReference type="SUPFAM" id="SSF57180">
    <property type="entry name" value="Cellulose-binding domain"/>
    <property type="match status" value="1"/>
</dbReference>
<evidence type="ECO:0000256" key="14">
    <source>
        <dbReference type="ARBA" id="ARBA00044502"/>
    </source>
</evidence>
<dbReference type="GO" id="GO:0004497">
    <property type="term" value="F:monooxygenase activity"/>
    <property type="evidence" value="ECO:0007669"/>
    <property type="project" value="UniProtKB-KW"/>
</dbReference>
<dbReference type="PANTHER" id="PTHR33353:SF9">
    <property type="entry name" value="ENDOGLUCANASE II"/>
    <property type="match status" value="1"/>
</dbReference>
<dbReference type="InParanoid" id="A0A0C3CY00"/>
<comment type="function">
    <text evidence="16">Lytic polysaccharide monooxygenase (LMPO) that depolymerizes crystalline and amorphous polysaccharides via the oxidation of scissile alpha- or beta-(1-4)-glycosidic bonds, yielding C1 and/or C4 oxidation products. Catalysis by LPMOs requires the reduction of the active-site copper from Cu(II) to Cu(I) by a reducing agent and H(2)O(2) or O(2) as a cosubstrate.</text>
</comment>
<keyword evidence="12 16" id="KW-0119">Carbohydrate metabolism</keyword>
<dbReference type="GO" id="GO:0008810">
    <property type="term" value="F:cellulase activity"/>
    <property type="evidence" value="ECO:0007669"/>
    <property type="project" value="UniProtKB-UniRule"/>
</dbReference>
<comment type="domain">
    <text evidence="16">Has a modular structure: an endo-beta-1,4-glucanase catalytic module at the N-terminus, a linker rich in serines and threonines, and a C-terminal carbohydrate-binding module (CBM).</text>
</comment>
<comment type="similarity">
    <text evidence="14">Belongs to the polysaccharide monooxygenase AA9 family.</text>
</comment>
<evidence type="ECO:0000256" key="10">
    <source>
        <dbReference type="ARBA" id="ARBA00023157"/>
    </source>
</evidence>
<evidence type="ECO:0000256" key="5">
    <source>
        <dbReference type="ARBA" id="ARBA00022729"/>
    </source>
</evidence>
<feature type="chain" id="PRO_5002162934" description="AA9 family lytic polysaccharide monooxygenase" evidence="18">
    <location>
        <begin position="20"/>
        <end position="325"/>
    </location>
</feature>
<evidence type="ECO:0000256" key="6">
    <source>
        <dbReference type="ARBA" id="ARBA00023001"/>
    </source>
</evidence>
<comment type="subcellular location">
    <subcellularLocation>
        <location evidence="2 16">Secreted</location>
    </subcellularLocation>
</comment>
<dbReference type="AlphaFoldDB" id="A0A0C3CY00"/>
<dbReference type="STRING" id="913774.A0A0C3CY00"/>
<dbReference type="CDD" id="cd21175">
    <property type="entry name" value="LPMO_AA9"/>
    <property type="match status" value="1"/>
</dbReference>
<dbReference type="PANTHER" id="PTHR33353">
    <property type="entry name" value="PUTATIVE (AFU_ORTHOLOGUE AFUA_1G12560)-RELATED"/>
    <property type="match status" value="1"/>
</dbReference>
<name>A0A0C3CY00_OIDMZ</name>
<keyword evidence="11" id="KW-0325">Glycoprotein</keyword>
<dbReference type="Gene3D" id="2.70.50.70">
    <property type="match status" value="1"/>
</dbReference>
<dbReference type="GO" id="GO:0030245">
    <property type="term" value="P:cellulose catabolic process"/>
    <property type="evidence" value="ECO:0007669"/>
    <property type="project" value="UniProtKB-UniRule"/>
</dbReference>
<comment type="cofactor">
    <cofactor evidence="1">
        <name>Cu(2+)</name>
        <dbReference type="ChEBI" id="CHEBI:29036"/>
    </cofactor>
</comment>
<keyword evidence="8" id="KW-0186">Copper</keyword>
<feature type="domain" description="CBM1" evidence="19">
    <location>
        <begin position="288"/>
        <end position="325"/>
    </location>
</feature>
<evidence type="ECO:0000256" key="18">
    <source>
        <dbReference type="SAM" id="SignalP"/>
    </source>
</evidence>